<gene>
    <name evidence="7" type="ORF">ACFO0A_14855</name>
</gene>
<dbReference type="PANTHER" id="PTHR42693">
    <property type="entry name" value="ARYLSULFATASE FAMILY MEMBER"/>
    <property type="match status" value="1"/>
</dbReference>
<accession>A0ABV8RUG8</accession>
<dbReference type="Proteomes" id="UP001595828">
    <property type="component" value="Unassembled WGS sequence"/>
</dbReference>
<sequence length="497" mass="54441">MTPSRSLQNMSRRLGIMTGTLAMCLGAPQPLLARADAAARPNVIVIVTDDQGYRDVGFNGSPDIPTPNIDRIAHEGVRFTRGYVAFPVCAPSRAGLLTGRYPARFGFDRNPNGNPADPKGGVPRSELMLSESLKAAGYATKAIGKWHLGTHPTLRPRVRGFDEFYGFIEGGHGYLPGQTKMDDISQSKVIYDWYYTKLIDNGARVDFKKYLTEEFSDRAVDFVDRMATADKPFFLYLAYNAPHAPLQATEKYLSRFPQVKDPKRRAYMAMISAVDDGVGQVLQELDRRGIAKDTVVFFLSDNGGVTNHDTGEQPVADNAPLRGGKSQLFEGGVRVPFAVRWPAKIAGGRDYARPVSSLDIFGTLASEVGLRTLPKQPLDGVDLVPYLTGKVTGDPHPALFWRKYDQHQGAMVVGDIKYLVTPESAAAFNLRTDIGETRNLAEQNAETMAKFDQLYSAWSRQMAPKPAFPPLGTWPTKAAGREKGKAAPQQGPGGGDR</sequence>
<feature type="region of interest" description="Disordered" evidence="5">
    <location>
        <begin position="466"/>
        <end position="497"/>
    </location>
</feature>
<dbReference type="PROSITE" id="PS00149">
    <property type="entry name" value="SULFATASE_2"/>
    <property type="match status" value="1"/>
</dbReference>
<comment type="similarity">
    <text evidence="1">Belongs to the sulfatase family.</text>
</comment>
<evidence type="ECO:0000256" key="5">
    <source>
        <dbReference type="SAM" id="MobiDB-lite"/>
    </source>
</evidence>
<keyword evidence="2" id="KW-0479">Metal-binding</keyword>
<dbReference type="InterPro" id="IPR017850">
    <property type="entry name" value="Alkaline_phosphatase_core_sf"/>
</dbReference>
<evidence type="ECO:0000256" key="4">
    <source>
        <dbReference type="ARBA" id="ARBA00022837"/>
    </source>
</evidence>
<dbReference type="PROSITE" id="PS00523">
    <property type="entry name" value="SULFATASE_1"/>
    <property type="match status" value="1"/>
</dbReference>
<dbReference type="EMBL" id="JBHSDR010000008">
    <property type="protein sequence ID" value="MFC4296335.1"/>
    <property type="molecule type" value="Genomic_DNA"/>
</dbReference>
<dbReference type="InterPro" id="IPR050738">
    <property type="entry name" value="Sulfatase"/>
</dbReference>
<keyword evidence="3" id="KW-0378">Hydrolase</keyword>
<dbReference type="RefSeq" id="WP_379539905.1">
    <property type="nucleotide sequence ID" value="NZ_JBHSDR010000008.1"/>
</dbReference>
<dbReference type="SUPFAM" id="SSF53649">
    <property type="entry name" value="Alkaline phosphatase-like"/>
    <property type="match status" value="1"/>
</dbReference>
<reference evidence="8" key="1">
    <citation type="journal article" date="2019" name="Int. J. Syst. Evol. Microbiol.">
        <title>The Global Catalogue of Microorganisms (GCM) 10K type strain sequencing project: providing services to taxonomists for standard genome sequencing and annotation.</title>
        <authorList>
            <consortium name="The Broad Institute Genomics Platform"/>
            <consortium name="The Broad Institute Genome Sequencing Center for Infectious Disease"/>
            <person name="Wu L."/>
            <person name="Ma J."/>
        </authorList>
    </citation>
    <scope>NUCLEOTIDE SEQUENCE [LARGE SCALE GENOMIC DNA]</scope>
    <source>
        <strain evidence="8">CGMCC 1.12989</strain>
    </source>
</reference>
<dbReference type="PANTHER" id="PTHR42693:SF53">
    <property type="entry name" value="ENDO-4-O-SULFATASE"/>
    <property type="match status" value="1"/>
</dbReference>
<evidence type="ECO:0000256" key="2">
    <source>
        <dbReference type="ARBA" id="ARBA00022723"/>
    </source>
</evidence>
<dbReference type="InterPro" id="IPR024607">
    <property type="entry name" value="Sulfatase_CS"/>
</dbReference>
<evidence type="ECO:0000313" key="7">
    <source>
        <dbReference type="EMBL" id="MFC4296335.1"/>
    </source>
</evidence>
<feature type="domain" description="Sulfatase N-terminal" evidence="6">
    <location>
        <begin position="41"/>
        <end position="366"/>
    </location>
</feature>
<dbReference type="Pfam" id="PF00884">
    <property type="entry name" value="Sulfatase"/>
    <property type="match status" value="1"/>
</dbReference>
<evidence type="ECO:0000259" key="6">
    <source>
        <dbReference type="Pfam" id="PF00884"/>
    </source>
</evidence>
<comment type="caution">
    <text evidence="7">The sequence shown here is derived from an EMBL/GenBank/DDBJ whole genome shotgun (WGS) entry which is preliminary data.</text>
</comment>
<name>A0ABV8RUG8_9SPHN</name>
<keyword evidence="8" id="KW-1185">Reference proteome</keyword>
<proteinExistence type="inferred from homology"/>
<protein>
    <submittedName>
        <fullName evidence="7">Sulfatase-like hydrolase/transferase</fullName>
    </submittedName>
</protein>
<organism evidence="7 8">
    <name type="scientific">Novosphingobium tardum</name>
    <dbReference type="NCBI Taxonomy" id="1538021"/>
    <lineage>
        <taxon>Bacteria</taxon>
        <taxon>Pseudomonadati</taxon>
        <taxon>Pseudomonadota</taxon>
        <taxon>Alphaproteobacteria</taxon>
        <taxon>Sphingomonadales</taxon>
        <taxon>Sphingomonadaceae</taxon>
        <taxon>Novosphingobium</taxon>
    </lineage>
</organism>
<evidence type="ECO:0000256" key="3">
    <source>
        <dbReference type="ARBA" id="ARBA00022801"/>
    </source>
</evidence>
<keyword evidence="4" id="KW-0106">Calcium</keyword>
<evidence type="ECO:0000313" key="8">
    <source>
        <dbReference type="Proteomes" id="UP001595828"/>
    </source>
</evidence>
<dbReference type="Gene3D" id="3.40.720.10">
    <property type="entry name" value="Alkaline Phosphatase, subunit A"/>
    <property type="match status" value="1"/>
</dbReference>
<dbReference type="InterPro" id="IPR000917">
    <property type="entry name" value="Sulfatase_N"/>
</dbReference>
<evidence type="ECO:0000256" key="1">
    <source>
        <dbReference type="ARBA" id="ARBA00008779"/>
    </source>
</evidence>